<dbReference type="InterPro" id="IPR008984">
    <property type="entry name" value="SMAD_FHA_dom_sf"/>
</dbReference>
<feature type="domain" description="FHA" evidence="3">
    <location>
        <begin position="968"/>
        <end position="1040"/>
    </location>
</feature>
<feature type="region of interest" description="Disordered" evidence="2">
    <location>
        <begin position="565"/>
        <end position="726"/>
    </location>
</feature>
<feature type="domain" description="FHA" evidence="3">
    <location>
        <begin position="776"/>
        <end position="827"/>
    </location>
</feature>
<feature type="compositionally biased region" description="Basic and acidic residues" evidence="2">
    <location>
        <begin position="619"/>
        <end position="633"/>
    </location>
</feature>
<feature type="domain" description="FHA" evidence="3">
    <location>
        <begin position="1313"/>
        <end position="1365"/>
    </location>
</feature>
<dbReference type="PANTHER" id="PTHR23308">
    <property type="entry name" value="NUCLEAR INHIBITOR OF PROTEIN PHOSPHATASE-1"/>
    <property type="match status" value="1"/>
</dbReference>
<dbReference type="CDD" id="cd00060">
    <property type="entry name" value="FHA"/>
    <property type="match status" value="4"/>
</dbReference>
<evidence type="ECO:0000256" key="1">
    <source>
        <dbReference type="ARBA" id="ARBA00022553"/>
    </source>
</evidence>
<feature type="domain" description="FHA" evidence="3">
    <location>
        <begin position="873"/>
        <end position="929"/>
    </location>
</feature>
<evidence type="ECO:0000313" key="5">
    <source>
        <dbReference type="Proteomes" id="UP000516173"/>
    </source>
</evidence>
<dbReference type="Gene3D" id="3.40.390.10">
    <property type="entry name" value="Collagenase (Catalytic Domain)"/>
    <property type="match status" value="1"/>
</dbReference>
<dbReference type="EMBL" id="AP023396">
    <property type="protein sequence ID" value="BCK54009.1"/>
    <property type="molecule type" value="Genomic_DNA"/>
</dbReference>
<dbReference type="SUPFAM" id="SSF49879">
    <property type="entry name" value="SMAD/FHA domain"/>
    <property type="match status" value="6"/>
</dbReference>
<protein>
    <recommendedName>
        <fullName evidence="3">FHA domain-containing protein</fullName>
    </recommendedName>
</protein>
<feature type="domain" description="FHA" evidence="3">
    <location>
        <begin position="1201"/>
        <end position="1254"/>
    </location>
</feature>
<dbReference type="InterPro" id="IPR024079">
    <property type="entry name" value="MetalloPept_cat_dom_sf"/>
</dbReference>
<dbReference type="Gene3D" id="2.60.200.20">
    <property type="match status" value="6"/>
</dbReference>
<accession>A0A7G1KJ77</accession>
<dbReference type="InterPro" id="IPR000253">
    <property type="entry name" value="FHA_dom"/>
</dbReference>
<feature type="compositionally biased region" description="Basic and acidic residues" evidence="2">
    <location>
        <begin position="686"/>
        <end position="705"/>
    </location>
</feature>
<gene>
    <name evidence="4" type="ORF">NWFMUON74_17810</name>
</gene>
<proteinExistence type="predicted"/>
<evidence type="ECO:0000256" key="2">
    <source>
        <dbReference type="SAM" id="MobiDB-lite"/>
    </source>
</evidence>
<dbReference type="Pfam" id="PF00498">
    <property type="entry name" value="FHA"/>
    <property type="match status" value="5"/>
</dbReference>
<organism evidence="4 5">
    <name type="scientific">Nocardia wallacei</name>
    <dbReference type="NCBI Taxonomy" id="480035"/>
    <lineage>
        <taxon>Bacteria</taxon>
        <taxon>Bacillati</taxon>
        <taxon>Actinomycetota</taxon>
        <taxon>Actinomycetes</taxon>
        <taxon>Mycobacteriales</taxon>
        <taxon>Nocardiaceae</taxon>
        <taxon>Nocardia</taxon>
    </lineage>
</organism>
<dbReference type="Proteomes" id="UP000516173">
    <property type="component" value="Chromosome"/>
</dbReference>
<dbReference type="SUPFAM" id="SSF55486">
    <property type="entry name" value="Metalloproteases ('zincins'), catalytic domain"/>
    <property type="match status" value="1"/>
</dbReference>
<name>A0A7G1KJ77_9NOCA</name>
<dbReference type="PROSITE" id="PS50006">
    <property type="entry name" value="FHA_DOMAIN"/>
    <property type="match status" value="6"/>
</dbReference>
<dbReference type="GO" id="GO:0008237">
    <property type="term" value="F:metallopeptidase activity"/>
    <property type="evidence" value="ECO:0007669"/>
    <property type="project" value="InterPro"/>
</dbReference>
<reference evidence="4 5" key="1">
    <citation type="submission" date="2020-08" db="EMBL/GenBank/DDBJ databases">
        <title>Genome Sequencing of Nocardia wallacei strain FMUON74 and assembly.</title>
        <authorList>
            <person name="Toyokawa M."/>
            <person name="Uesaka K."/>
        </authorList>
    </citation>
    <scope>NUCLEOTIDE SEQUENCE [LARGE SCALE GENOMIC DNA]</scope>
    <source>
        <strain evidence="4 5">FMUON74</strain>
    </source>
</reference>
<feature type="domain" description="FHA" evidence="3">
    <location>
        <begin position="1091"/>
        <end position="1149"/>
    </location>
</feature>
<sequence>MSAIDSLAELPACVRDVVIGHWPETDVDGMRCNGDAYLVAAGNLTHSAGRYESEAARTEQAVQGATAAGLTERHRTIAKAMRDQAAVCESLGKQCHDVADTTVQTQHLLIAIGIALAAQLAYDAMLFFQGGGAKALIDRLEAEQAMAAATARLAAGVGARAAAGAAQRAALHGAVHAGKIGLLTSAATSGGAQLWDLHSGVRDKFDSGAFLEMLLGGVVGGVAGAEIGRRVAPSVLRWFGGNAVSRPGRLAAHLGGTMLIGGAGGLGGGLAGAVPSVFLHMDQIHSFGDLFKMVRESAITGFGSGFVGAAGNALRVHAAGRDAFRAPSDSTRLGLRHRDFALHINDLLRSGPPPRVETIERFSVEGKSAKVVERLVFHDGTEVIHKVVSDPQHAHAEFLSSLVGDAVGARVPAVHVVGDHVYMEVVPGAVAADTYPRSSFPPEVVNGPAGMRQGAMDVLIRLPDRNGDNWMVDPDGNVWGIDHSRAFENFADEVYVVGPFAENFLRYGPAEEIVWRDHGLTRPELQQIRQGLEQLGPLFRAAGHPDWHDGMMQRMTALEEHAAEGGTGFHGVVPPSQPPQPGAPHGVVGDGRAVSETPRQDGPAGNGDRGRTGNLGPRRGGEVDLAPRGRRDLPPPADGTRTSAPQEKPVSRQMVDERAPAEQQPPRRTPVADDSPPRPPADEPESPVRKPGSDEVREEGARPEEPTYDGPPTQPQPRLAPTERSADQNHYELAAAPPPGGFTQLYVHPDGGYVDVTFTGPDGARIPQRLIPGEEYVLGRGTDALLENIAGEHVSRRHATIMVDEQGHVMLRDDHSSNGTFVDGKQITGGRWARIYDGQNVMLSRDLELGVAFQRQMAEVRLFGNDGPALKLYRNGRELEIGRGMVHPETHRRDYISHRHAYISMDENGRVWIRDAGSTNGTKVNGERLGQGERRVLEPGDELFLGGYESRAEFVPTDVSGDVGPVRVRLGSGADVTQVRIAPGETVDVGTGENSPFAHQLRGVRGVGERHATLGLDHDGRLWIRDRPGSEGVWVNGDRIAPNQKVTLGEGDRVGLGPEYQGTAHLGMPTERPQLPPAELFFAPHRQQRPIQLGPGEEVSVDVSLLNGHTMLGTTGRQVVVGRDVDGRVWVRDPDGDSWHGTKVNGELLPAGEKRYLNAGDEVAFSQVSARFRLGEEPPLPLRLADDENLPPLALRRGEEVVIGRGADSPMSEHLAGNKRVSNRHAVVYRDEYGNVWLRDENSARGTWVDNIKAEPGVPVRLRPGDQIRLGDWVGAARFDDGYQAGAVRTLPVRLNSTHGDLTRDVVRGGEPLLLGRSGGALPDGLPRFNEISRRHASLGVQPSGRVWIRDEGSTHGTYVNGARINAGEQFRLHSGDVVRLGNAYEFVVAYPPPDGGAFVNIMDRSPETNELLDHFGLVPSHIFRRVSEHMNEIPGGGIVIGNRPLLELPGTDSLVGTTPYGRKPGTSWNTVQGVYMGGPRRIVINSGGKSGSLDVVLHEFGHAVDAAYGTGGKWLSDSPRWRELHSAMLQAIGKHRNWKNYYDKPSEAFGEAWAAWRYGPKQLRKFTLGDRQLAQRLEEYFDSVFG</sequence>
<evidence type="ECO:0000259" key="3">
    <source>
        <dbReference type="PROSITE" id="PS50006"/>
    </source>
</evidence>
<dbReference type="GeneID" id="80346356"/>
<keyword evidence="5" id="KW-1185">Reference proteome</keyword>
<dbReference type="RefSeq" id="WP_187687336.1">
    <property type="nucleotide sequence ID" value="NZ_AP023396.1"/>
</dbReference>
<evidence type="ECO:0000313" key="4">
    <source>
        <dbReference type="EMBL" id="BCK54009.1"/>
    </source>
</evidence>
<dbReference type="InterPro" id="IPR050923">
    <property type="entry name" value="Cell_Proc_Reg/RNA_Proc"/>
</dbReference>
<dbReference type="KEGG" id="nwl:NWFMUON74_17810"/>
<keyword evidence="1" id="KW-0597">Phosphoprotein</keyword>
<dbReference type="SMART" id="SM00240">
    <property type="entry name" value="FHA"/>
    <property type="match status" value="5"/>
</dbReference>